<sequence>MHNLVDDDRVNEFEVWYGVATLYSSLSHWRDAEICLGKARELKEYSVELLHAEGKTSNFVYYMNNLLRLWGGVKFEGHGQIQEALAAYINALLLDPGYVPCKILIGALLLKMGSKAFPVVRSLLSDALRIEPTNRMAWYYLGMAHRDDGRIADATDCFQAASILEESDPIESFSSIL</sequence>
<dbReference type="EMBL" id="QGNW01000013">
    <property type="protein sequence ID" value="RVX17377.1"/>
    <property type="molecule type" value="Genomic_DNA"/>
</dbReference>
<comment type="caution">
    <text evidence="1">The sequence shown here is derived from an EMBL/GenBank/DDBJ whole genome shotgun (WGS) entry which is preliminary data.</text>
</comment>
<dbReference type="PANTHER" id="PTHR44102:SF5">
    <property type="entry name" value="PROTEIN NPG1"/>
    <property type="match status" value="1"/>
</dbReference>
<dbReference type="PANTHER" id="PTHR44102">
    <property type="entry name" value="PROTEIN NPG1"/>
    <property type="match status" value="1"/>
</dbReference>
<gene>
    <name evidence="1" type="primary">NPG1_3</name>
    <name evidence="1" type="ORF">CK203_003778</name>
</gene>
<dbReference type="InterPro" id="IPR019734">
    <property type="entry name" value="TPR_rpt"/>
</dbReference>
<organism evidence="1 2">
    <name type="scientific">Vitis vinifera</name>
    <name type="common">Grape</name>
    <dbReference type="NCBI Taxonomy" id="29760"/>
    <lineage>
        <taxon>Eukaryota</taxon>
        <taxon>Viridiplantae</taxon>
        <taxon>Streptophyta</taxon>
        <taxon>Embryophyta</taxon>
        <taxon>Tracheophyta</taxon>
        <taxon>Spermatophyta</taxon>
        <taxon>Magnoliopsida</taxon>
        <taxon>eudicotyledons</taxon>
        <taxon>Gunneridae</taxon>
        <taxon>Pentapetalae</taxon>
        <taxon>rosids</taxon>
        <taxon>Vitales</taxon>
        <taxon>Vitaceae</taxon>
        <taxon>Viteae</taxon>
        <taxon>Vitis</taxon>
    </lineage>
</organism>
<dbReference type="SUPFAM" id="SSF48452">
    <property type="entry name" value="TPR-like"/>
    <property type="match status" value="1"/>
</dbReference>
<dbReference type="InterPro" id="IPR043376">
    <property type="entry name" value="NPG1-like"/>
</dbReference>
<dbReference type="AlphaFoldDB" id="A0A438K847"/>
<dbReference type="InterPro" id="IPR011990">
    <property type="entry name" value="TPR-like_helical_dom_sf"/>
</dbReference>
<evidence type="ECO:0000313" key="1">
    <source>
        <dbReference type="EMBL" id="RVX17377.1"/>
    </source>
</evidence>
<evidence type="ECO:0000313" key="2">
    <source>
        <dbReference type="Proteomes" id="UP000288805"/>
    </source>
</evidence>
<dbReference type="Proteomes" id="UP000288805">
    <property type="component" value="Unassembled WGS sequence"/>
</dbReference>
<accession>A0A438K847</accession>
<reference evidence="1 2" key="1">
    <citation type="journal article" date="2018" name="PLoS Genet.">
        <title>Population sequencing reveals clonal diversity and ancestral inbreeding in the grapevine cultivar Chardonnay.</title>
        <authorList>
            <person name="Roach M.J."/>
            <person name="Johnson D.L."/>
            <person name="Bohlmann J."/>
            <person name="van Vuuren H.J."/>
            <person name="Jones S.J."/>
            <person name="Pretorius I.S."/>
            <person name="Schmidt S.A."/>
            <person name="Borneman A.R."/>
        </authorList>
    </citation>
    <scope>NUCLEOTIDE SEQUENCE [LARGE SCALE GENOMIC DNA]</scope>
    <source>
        <strain evidence="2">cv. Chardonnay</strain>
        <tissue evidence="1">Leaf</tissue>
    </source>
</reference>
<name>A0A438K847_VITVI</name>
<protein>
    <submittedName>
        <fullName evidence="1">Protein NPG1</fullName>
    </submittedName>
</protein>
<dbReference type="SMART" id="SM00028">
    <property type="entry name" value="TPR"/>
    <property type="match status" value="3"/>
</dbReference>
<dbReference type="Gene3D" id="1.25.40.10">
    <property type="entry name" value="Tetratricopeptide repeat domain"/>
    <property type="match status" value="1"/>
</dbReference>
<proteinExistence type="predicted"/>